<dbReference type="InterPro" id="IPR044398">
    <property type="entry name" value="Globin-sensor_dom"/>
</dbReference>
<dbReference type="GO" id="GO:0020037">
    <property type="term" value="F:heme binding"/>
    <property type="evidence" value="ECO:0007669"/>
    <property type="project" value="InterPro"/>
</dbReference>
<comment type="similarity">
    <text evidence="2">Belongs to the methyl-accepting chemotaxis (MCP) protein family.</text>
</comment>
<feature type="region of interest" description="Disordered" evidence="5">
    <location>
        <begin position="155"/>
        <end position="206"/>
    </location>
</feature>
<dbReference type="GO" id="GO:0006935">
    <property type="term" value="P:chemotaxis"/>
    <property type="evidence" value="ECO:0007669"/>
    <property type="project" value="InterPro"/>
</dbReference>
<dbReference type="HOGENOM" id="CLU_000445_21_2_2"/>
<gene>
    <name evidence="7" type="ORF">HALLA_16585</name>
</gene>
<dbReference type="InterPro" id="IPR004090">
    <property type="entry name" value="Chemotax_Me-accpt_rcpt"/>
</dbReference>
<dbReference type="PANTHER" id="PTHR32089">
    <property type="entry name" value="METHYL-ACCEPTING CHEMOTAXIS PROTEIN MCPB"/>
    <property type="match status" value="1"/>
</dbReference>
<feature type="region of interest" description="Disordered" evidence="5">
    <location>
        <begin position="488"/>
        <end position="507"/>
    </location>
</feature>
<evidence type="ECO:0000256" key="5">
    <source>
        <dbReference type="SAM" id="MobiDB-lite"/>
    </source>
</evidence>
<dbReference type="Pfam" id="PF00015">
    <property type="entry name" value="MCPsignal"/>
    <property type="match status" value="1"/>
</dbReference>
<dbReference type="SUPFAM" id="SSF46458">
    <property type="entry name" value="Globin-like"/>
    <property type="match status" value="1"/>
</dbReference>
<protein>
    <submittedName>
        <fullName evidence="7">Transducer protein HemAT</fullName>
    </submittedName>
</protein>
<name>W0JSI8_9EURY</name>
<organism evidence="7 8">
    <name type="scientific">Halostagnicola larsenii XH-48</name>
    <dbReference type="NCBI Taxonomy" id="797299"/>
    <lineage>
        <taxon>Archaea</taxon>
        <taxon>Methanobacteriati</taxon>
        <taxon>Methanobacteriota</taxon>
        <taxon>Stenosarchaea group</taxon>
        <taxon>Halobacteria</taxon>
        <taxon>Halobacteriales</taxon>
        <taxon>Natrialbaceae</taxon>
        <taxon>Halostagnicola</taxon>
    </lineage>
</organism>
<evidence type="ECO:0000256" key="3">
    <source>
        <dbReference type="PROSITE-ProRule" id="PRU00284"/>
    </source>
</evidence>
<accession>W0JSI8</accession>
<keyword evidence="1 3" id="KW-0807">Transducer</keyword>
<keyword evidence="8" id="KW-1185">Reference proteome</keyword>
<dbReference type="AlphaFoldDB" id="W0JSI8"/>
<feature type="domain" description="Methyl-accepting transducer" evidence="6">
    <location>
        <begin position="271"/>
        <end position="507"/>
    </location>
</feature>
<dbReference type="Pfam" id="PF11563">
    <property type="entry name" value="Protoglobin"/>
    <property type="match status" value="1"/>
</dbReference>
<evidence type="ECO:0000313" key="8">
    <source>
        <dbReference type="Proteomes" id="UP000019024"/>
    </source>
</evidence>
<dbReference type="InterPro" id="IPR009050">
    <property type="entry name" value="Globin-like_sf"/>
</dbReference>
<dbReference type="Gene3D" id="1.10.490.10">
    <property type="entry name" value="Globins"/>
    <property type="match status" value="1"/>
</dbReference>
<dbReference type="Gene3D" id="1.10.287.950">
    <property type="entry name" value="Methyl-accepting chemotaxis protein"/>
    <property type="match status" value="1"/>
</dbReference>
<dbReference type="PANTHER" id="PTHR32089:SF112">
    <property type="entry name" value="LYSOZYME-LIKE PROTEIN-RELATED"/>
    <property type="match status" value="1"/>
</dbReference>
<dbReference type="GO" id="GO:0016020">
    <property type="term" value="C:membrane"/>
    <property type="evidence" value="ECO:0007669"/>
    <property type="project" value="InterPro"/>
</dbReference>
<dbReference type="SMART" id="SM00283">
    <property type="entry name" value="MA"/>
    <property type="match status" value="1"/>
</dbReference>
<feature type="coiled-coil region" evidence="4">
    <location>
        <begin position="513"/>
        <end position="544"/>
    </location>
</feature>
<dbReference type="GO" id="GO:0019825">
    <property type="term" value="F:oxygen binding"/>
    <property type="evidence" value="ECO:0007669"/>
    <property type="project" value="InterPro"/>
</dbReference>
<dbReference type="CDD" id="cd01068">
    <property type="entry name" value="globin_sensor"/>
    <property type="match status" value="1"/>
</dbReference>
<evidence type="ECO:0000256" key="4">
    <source>
        <dbReference type="SAM" id="Coils"/>
    </source>
</evidence>
<dbReference type="InterPro" id="IPR012292">
    <property type="entry name" value="Globin/Proto"/>
</dbReference>
<reference evidence="7 8" key="1">
    <citation type="submission" date="2014-01" db="EMBL/GenBank/DDBJ databases">
        <authorList>
            <consortium name="DOE Joint Genome Institute"/>
            <person name="Anderson I."/>
            <person name="Huntemann M."/>
            <person name="Han J."/>
            <person name="Chen A."/>
            <person name="Kyrpides N."/>
            <person name="Mavromatis K."/>
            <person name="Markowitz V."/>
            <person name="Palaniappan K."/>
            <person name="Ivanova N."/>
            <person name="Schaumberg A."/>
            <person name="Pati A."/>
            <person name="Liolios K."/>
            <person name="Nordberg H.P."/>
            <person name="Cantor M.N."/>
            <person name="Hua S.X."/>
            <person name="Woyke T."/>
        </authorList>
    </citation>
    <scope>NUCLEOTIDE SEQUENCE [LARGE SCALE GENOMIC DNA]</scope>
    <source>
        <strain evidence="7 8">XH-48</strain>
    </source>
</reference>
<evidence type="ECO:0000313" key="7">
    <source>
        <dbReference type="EMBL" id="AHG00175.1"/>
    </source>
</evidence>
<evidence type="ECO:0000256" key="2">
    <source>
        <dbReference type="ARBA" id="ARBA00029447"/>
    </source>
</evidence>
<evidence type="ECO:0000259" key="6">
    <source>
        <dbReference type="PROSITE" id="PS50111"/>
    </source>
</evidence>
<keyword evidence="4" id="KW-0175">Coiled coil</keyword>
<feature type="compositionally biased region" description="Low complexity" evidence="5">
    <location>
        <begin position="175"/>
        <end position="201"/>
    </location>
</feature>
<sequence>MGDGSEYKISEGDRRNVIGSQLTDELGIDAARIEWRKDFTRFDRADADRLESMSELFDTIADGLVDDFYAEMQSHEETVAILDSSSKEVESLKRTQAEYLKDLGRGNYGQDYFDRRAKIGKLHDMLDLGPEIYLGAYSIYYEGILDAIARSAKDQPALSGGSDGAETTAATESPTGAGATVSGTDATAATDASAGTGAAATKTREEPLLTASEAQEAVDDAVDEVVDRTLSALKLINLDQQIVMDTYIHSYADIEAELERRERVTESVEENVSKLRGSADDAVERSNEVGQLAEEQVESMSQVSGEISSLSATVEEIASNAEEVSSTSETATNIADNASDTAGDALEKMESLERAAGEVAEDVENLRERVDRIDEIVKVINTIADQTNLLAINASIEAATAGEAGDSFAVVADEVKSLAEESQEEAKNIEQMIEQIKADTENTVESMNRAGAETDDAVDLVEDAVEDLNRIESSVREATTGIQEVADATDDQAASTEEVASMTDSSMGKAEEIADASNEIADANEYQAELAKEIEAEVDELRDNDLQR</sequence>
<dbReference type="InterPro" id="IPR039379">
    <property type="entry name" value="Protoglobin_sensor_dom"/>
</dbReference>
<evidence type="ECO:0000256" key="1">
    <source>
        <dbReference type="ARBA" id="ARBA00023224"/>
    </source>
</evidence>
<feature type="coiled-coil region" evidence="4">
    <location>
        <begin position="335"/>
        <end position="369"/>
    </location>
</feature>
<dbReference type="PATRIC" id="fig|797299.3.peg.2324"/>
<dbReference type="PROSITE" id="PS50111">
    <property type="entry name" value="CHEMOTAXIS_TRANSDUC_2"/>
    <property type="match status" value="1"/>
</dbReference>
<dbReference type="STRING" id="797299.HALLA_16585"/>
<dbReference type="CDD" id="cd11386">
    <property type="entry name" value="MCP_signal"/>
    <property type="match status" value="1"/>
</dbReference>
<dbReference type="GO" id="GO:0004888">
    <property type="term" value="F:transmembrane signaling receptor activity"/>
    <property type="evidence" value="ECO:0007669"/>
    <property type="project" value="InterPro"/>
</dbReference>
<dbReference type="eggNOG" id="arCOG02320">
    <property type="taxonomic scope" value="Archaea"/>
</dbReference>
<dbReference type="SUPFAM" id="SSF58104">
    <property type="entry name" value="Methyl-accepting chemotaxis protein (MCP) signaling domain"/>
    <property type="match status" value="1"/>
</dbReference>
<dbReference type="EMBL" id="CP007055">
    <property type="protein sequence ID" value="AHG00175.1"/>
    <property type="molecule type" value="Genomic_DNA"/>
</dbReference>
<dbReference type="Proteomes" id="UP000019024">
    <property type="component" value="Chromosome"/>
</dbReference>
<dbReference type="PRINTS" id="PR00260">
    <property type="entry name" value="CHEMTRNSDUCR"/>
</dbReference>
<feature type="coiled-coil region" evidence="4">
    <location>
        <begin position="412"/>
        <end position="439"/>
    </location>
</feature>
<dbReference type="GO" id="GO:0007165">
    <property type="term" value="P:signal transduction"/>
    <property type="evidence" value="ECO:0007669"/>
    <property type="project" value="UniProtKB-KW"/>
</dbReference>
<proteinExistence type="inferred from homology"/>
<dbReference type="KEGG" id="hlr:HALLA_16585"/>
<dbReference type="InterPro" id="IPR004089">
    <property type="entry name" value="MCPsignal_dom"/>
</dbReference>